<evidence type="ECO:0000313" key="1">
    <source>
        <dbReference type="EMBL" id="MDN4615907.1"/>
    </source>
</evidence>
<proteinExistence type="predicted"/>
<name>A0ABT8KFW7_9MICO</name>
<gene>
    <name evidence="1" type="ORF">P5G50_15760</name>
</gene>
<accession>A0ABT8KFW7</accession>
<comment type="caution">
    <text evidence="1">The sequence shown here is derived from an EMBL/GenBank/DDBJ whole genome shotgun (WGS) entry which is preliminary data.</text>
</comment>
<dbReference type="Proteomes" id="UP001174208">
    <property type="component" value="Unassembled WGS sequence"/>
</dbReference>
<dbReference type="RefSeq" id="WP_301212066.1">
    <property type="nucleotide sequence ID" value="NZ_JAROCF010000001.1"/>
</dbReference>
<reference evidence="1" key="1">
    <citation type="submission" date="2023-06" db="EMBL/GenBank/DDBJ databases">
        <title>MT1 and MT2 Draft Genomes of Novel Species.</title>
        <authorList>
            <person name="Venkateswaran K."/>
        </authorList>
    </citation>
    <scope>NUCLEOTIDE SEQUENCE</scope>
    <source>
        <strain evidence="1">F6_8S_P_1B</strain>
    </source>
</reference>
<protein>
    <submittedName>
        <fullName evidence="1">Uncharacterized protein</fullName>
    </submittedName>
</protein>
<keyword evidence="2" id="KW-1185">Reference proteome</keyword>
<organism evidence="1 2">
    <name type="scientific">Leifsonia williamsii</name>
    <dbReference type="NCBI Taxonomy" id="3035919"/>
    <lineage>
        <taxon>Bacteria</taxon>
        <taxon>Bacillati</taxon>
        <taxon>Actinomycetota</taxon>
        <taxon>Actinomycetes</taxon>
        <taxon>Micrococcales</taxon>
        <taxon>Microbacteriaceae</taxon>
        <taxon>Leifsonia</taxon>
    </lineage>
</organism>
<evidence type="ECO:0000313" key="2">
    <source>
        <dbReference type="Proteomes" id="UP001174208"/>
    </source>
</evidence>
<sequence>MMQVTTFASCFIGNSRPGAREQREKAERRAQWWARARWALDLLMEDDAERRIVGYGVLKSLADGEWSGEHEAGLVAAAMDNAVSAFRKPARFLGTKGLR</sequence>
<dbReference type="EMBL" id="JAROCF010000001">
    <property type="protein sequence ID" value="MDN4615907.1"/>
    <property type="molecule type" value="Genomic_DNA"/>
</dbReference>